<evidence type="ECO:0000256" key="5">
    <source>
        <dbReference type="PIRSR" id="PIRSR004846-1"/>
    </source>
</evidence>
<keyword evidence="2 5" id="KW-0500">Molybdenum</keyword>
<keyword evidence="8" id="KW-1185">Reference proteome</keyword>
<evidence type="ECO:0000256" key="6">
    <source>
        <dbReference type="SAM" id="MobiDB-lite"/>
    </source>
</evidence>
<dbReference type="HOGENOM" id="CLU_065520_3_1_9"/>
<keyword evidence="3 5" id="KW-0479">Metal-binding</keyword>
<accession>K0AWN0</accession>
<dbReference type="GO" id="GO:0046872">
    <property type="term" value="F:metal ion binding"/>
    <property type="evidence" value="ECO:0007669"/>
    <property type="project" value="UniProtKB-KW"/>
</dbReference>
<evidence type="ECO:0000256" key="2">
    <source>
        <dbReference type="ARBA" id="ARBA00022505"/>
    </source>
</evidence>
<protein>
    <submittedName>
        <fullName evidence="7">Molybdate ABC transporter, periplasmic molybdate-binding protein ModA</fullName>
    </submittedName>
</protein>
<dbReference type="Proteomes" id="UP000006094">
    <property type="component" value="Chromosome"/>
</dbReference>
<dbReference type="NCBIfam" id="TIGR01256">
    <property type="entry name" value="modA"/>
    <property type="match status" value="1"/>
</dbReference>
<gene>
    <name evidence="7" type="primary">modA1</name>
    <name evidence="7" type="ordered locus">Curi_c00960</name>
</gene>
<dbReference type="STRING" id="1128398.Curi_c00960"/>
<dbReference type="SUPFAM" id="SSF53850">
    <property type="entry name" value="Periplasmic binding protein-like II"/>
    <property type="match status" value="1"/>
</dbReference>
<dbReference type="PANTHER" id="PTHR30632:SF0">
    <property type="entry name" value="SULFATE-BINDING PROTEIN"/>
    <property type="match status" value="1"/>
</dbReference>
<evidence type="ECO:0000256" key="4">
    <source>
        <dbReference type="ARBA" id="ARBA00022729"/>
    </source>
</evidence>
<evidence type="ECO:0000256" key="1">
    <source>
        <dbReference type="ARBA" id="ARBA00009175"/>
    </source>
</evidence>
<feature type="binding site" evidence="5">
    <location>
        <position position="84"/>
    </location>
    <ligand>
        <name>molybdate</name>
        <dbReference type="ChEBI" id="CHEBI:36264"/>
    </ligand>
</feature>
<reference evidence="7 8" key="1">
    <citation type="journal article" date="2012" name="PLoS ONE">
        <title>The purine-utilizing bacterium Clostridium acidurici 9a: a genome-guided metabolic reconsideration.</title>
        <authorList>
            <person name="Hartwich K."/>
            <person name="Poehlein A."/>
            <person name="Daniel R."/>
        </authorList>
    </citation>
    <scope>NUCLEOTIDE SEQUENCE [LARGE SCALE GENOMIC DNA]</scope>
    <source>
        <strain evidence="8">ATCC 7906 / DSM 604 / BCRC 14475 / CIP 104303 / KCTC 5404 / NCIMB 10678 / 9a</strain>
    </source>
</reference>
<dbReference type="InterPro" id="IPR050682">
    <property type="entry name" value="ModA/WtpA"/>
</dbReference>
<dbReference type="GO" id="GO:0015689">
    <property type="term" value="P:molybdate ion transport"/>
    <property type="evidence" value="ECO:0007669"/>
    <property type="project" value="InterPro"/>
</dbReference>
<dbReference type="PIRSF" id="PIRSF004846">
    <property type="entry name" value="ModA"/>
    <property type="match status" value="1"/>
</dbReference>
<dbReference type="PROSITE" id="PS51257">
    <property type="entry name" value="PROKAR_LIPOPROTEIN"/>
    <property type="match status" value="1"/>
</dbReference>
<dbReference type="GO" id="GO:1901359">
    <property type="term" value="F:tungstate binding"/>
    <property type="evidence" value="ECO:0007669"/>
    <property type="project" value="UniProtKB-ARBA"/>
</dbReference>
<organism evidence="7 8">
    <name type="scientific">Gottschalkia acidurici (strain ATCC 7906 / DSM 604 / BCRC 14475 / CIP 104303 / KCTC 5404 / NCIMB 10678 / 9a)</name>
    <name type="common">Clostridium acidurici</name>
    <dbReference type="NCBI Taxonomy" id="1128398"/>
    <lineage>
        <taxon>Bacteria</taxon>
        <taxon>Bacillati</taxon>
        <taxon>Bacillota</taxon>
        <taxon>Tissierellia</taxon>
        <taxon>Tissierellales</taxon>
        <taxon>Gottschalkiaceae</taxon>
        <taxon>Gottschalkia</taxon>
    </lineage>
</organism>
<evidence type="ECO:0000256" key="3">
    <source>
        <dbReference type="ARBA" id="ARBA00022723"/>
    </source>
</evidence>
<evidence type="ECO:0000313" key="8">
    <source>
        <dbReference type="Proteomes" id="UP000006094"/>
    </source>
</evidence>
<dbReference type="PATRIC" id="fig|1128398.3.peg.96"/>
<dbReference type="InterPro" id="IPR005950">
    <property type="entry name" value="ModA"/>
</dbReference>
<dbReference type="eggNOG" id="COG0725">
    <property type="taxonomic scope" value="Bacteria"/>
</dbReference>
<name>K0AWN0_GOTA9</name>
<feature type="binding site" evidence="5">
    <location>
        <position position="57"/>
    </location>
    <ligand>
        <name>molybdate</name>
        <dbReference type="ChEBI" id="CHEBI:36264"/>
    </ligand>
</feature>
<dbReference type="AlphaFoldDB" id="K0AWN0"/>
<dbReference type="RefSeq" id="WP_014966314.1">
    <property type="nucleotide sequence ID" value="NC_018664.1"/>
</dbReference>
<proteinExistence type="inferred from homology"/>
<feature type="region of interest" description="Disordered" evidence="6">
    <location>
        <begin position="27"/>
        <end position="47"/>
    </location>
</feature>
<dbReference type="GO" id="GO:0030973">
    <property type="term" value="F:molybdate ion binding"/>
    <property type="evidence" value="ECO:0007669"/>
    <property type="project" value="UniProtKB-ARBA"/>
</dbReference>
<dbReference type="OrthoDB" id="9785015at2"/>
<evidence type="ECO:0000313" key="7">
    <source>
        <dbReference type="EMBL" id="AFS77177.1"/>
    </source>
</evidence>
<keyword evidence="4" id="KW-0732">Signal</keyword>
<sequence>MKNIKRLLSLLMVFVLSFALIACNSAPKEGTEEQGNTTEQQDQKKEAKELTISAAASLTEALDEISAELEKDENIKLVPNYGSSGALQKQIEEGAPADAFISAGQKQMDALEEKNLIVKDSRLDLLKNKLVLIVPKDNKDGIKTINDVVDKNLQIALAETETVPVGQYSKEALTNLGLWDKIKTENIIQSKDVSEVLKHVDDGNVAAGIVYSSDVFRAKNSEQVQVFDESLHKPIVYPAAIIESSKEKETAKIFLDYLKTDKSKTILEKYGFIIFE</sequence>
<dbReference type="FunFam" id="3.40.190.10:FF:000035">
    <property type="entry name" value="Molybdate ABC transporter substrate-binding protein"/>
    <property type="match status" value="1"/>
</dbReference>
<comment type="similarity">
    <text evidence="1">Belongs to the bacterial solute-binding protein ModA family.</text>
</comment>
<feature type="binding site" evidence="5">
    <location>
        <position position="193"/>
    </location>
    <ligand>
        <name>molybdate</name>
        <dbReference type="ChEBI" id="CHEBI:36264"/>
    </ligand>
</feature>
<feature type="binding site" evidence="5">
    <location>
        <position position="211"/>
    </location>
    <ligand>
        <name>molybdate</name>
        <dbReference type="ChEBI" id="CHEBI:36264"/>
    </ligand>
</feature>
<dbReference type="KEGG" id="cad:Curi_c00960"/>
<dbReference type="Gene3D" id="3.40.190.10">
    <property type="entry name" value="Periplasmic binding protein-like II"/>
    <property type="match status" value="2"/>
</dbReference>
<dbReference type="EMBL" id="CP003326">
    <property type="protein sequence ID" value="AFS77177.1"/>
    <property type="molecule type" value="Genomic_DNA"/>
</dbReference>
<dbReference type="PANTHER" id="PTHR30632">
    <property type="entry name" value="MOLYBDATE-BINDING PERIPLASMIC PROTEIN"/>
    <property type="match status" value="1"/>
</dbReference>
<dbReference type="Pfam" id="PF13531">
    <property type="entry name" value="SBP_bac_11"/>
    <property type="match status" value="1"/>
</dbReference>